<dbReference type="EMBL" id="LAZR01055628">
    <property type="protein sequence ID" value="KKK75953.1"/>
    <property type="molecule type" value="Genomic_DNA"/>
</dbReference>
<reference evidence="1" key="1">
    <citation type="journal article" date="2015" name="Nature">
        <title>Complex archaea that bridge the gap between prokaryotes and eukaryotes.</title>
        <authorList>
            <person name="Spang A."/>
            <person name="Saw J.H."/>
            <person name="Jorgensen S.L."/>
            <person name="Zaremba-Niedzwiedzka K."/>
            <person name="Martijn J."/>
            <person name="Lind A.E."/>
            <person name="van Eijk R."/>
            <person name="Schleper C."/>
            <person name="Guy L."/>
            <person name="Ettema T.J."/>
        </authorList>
    </citation>
    <scope>NUCLEOTIDE SEQUENCE</scope>
</reference>
<dbReference type="Gene3D" id="3.20.20.150">
    <property type="entry name" value="Divalent-metal-dependent TIM barrel enzymes"/>
    <property type="match status" value="1"/>
</dbReference>
<protein>
    <recommendedName>
        <fullName evidence="2">Xylose isomerase-like TIM barrel domain-containing protein</fullName>
    </recommendedName>
</protein>
<feature type="non-terminal residue" evidence="1">
    <location>
        <position position="79"/>
    </location>
</feature>
<evidence type="ECO:0008006" key="2">
    <source>
        <dbReference type="Google" id="ProtNLM"/>
    </source>
</evidence>
<accession>A0A0F8Y3V0</accession>
<name>A0A0F8Y3V0_9ZZZZ</name>
<proteinExistence type="predicted"/>
<comment type="caution">
    <text evidence="1">The sequence shown here is derived from an EMBL/GenBank/DDBJ whole genome shotgun (WGS) entry which is preliminary data.</text>
</comment>
<dbReference type="AlphaFoldDB" id="A0A0F8Y3V0"/>
<sequence>MSKITLGVNNCFAIGRYPEPEEWLGVVKSELGLEHVQFSFDMLDPVIIDDEIVKQKITPNAIFFSGLHSIPHIGMTESE</sequence>
<gene>
    <name evidence="1" type="ORF">LCGC14_2868580</name>
</gene>
<organism evidence="1">
    <name type="scientific">marine sediment metagenome</name>
    <dbReference type="NCBI Taxonomy" id="412755"/>
    <lineage>
        <taxon>unclassified sequences</taxon>
        <taxon>metagenomes</taxon>
        <taxon>ecological metagenomes</taxon>
    </lineage>
</organism>
<evidence type="ECO:0000313" key="1">
    <source>
        <dbReference type="EMBL" id="KKK75953.1"/>
    </source>
</evidence>